<keyword evidence="3 6" id="KW-0812">Transmembrane</keyword>
<name>A0A814TC41_9BILA</name>
<dbReference type="InterPro" id="IPR002293">
    <property type="entry name" value="AA/rel_permease1"/>
</dbReference>
<feature type="transmembrane region" description="Helical" evidence="6">
    <location>
        <begin position="262"/>
        <end position="282"/>
    </location>
</feature>
<evidence type="ECO:0000256" key="1">
    <source>
        <dbReference type="ARBA" id="ARBA00004141"/>
    </source>
</evidence>
<feature type="transmembrane region" description="Helical" evidence="6">
    <location>
        <begin position="60"/>
        <end position="78"/>
    </location>
</feature>
<comment type="subcellular location">
    <subcellularLocation>
        <location evidence="1">Membrane</location>
        <topology evidence="1">Multi-pass membrane protein</topology>
    </subcellularLocation>
</comment>
<dbReference type="PANTHER" id="PTHR43243:SF4">
    <property type="entry name" value="CATIONIC AMINO ACID TRANSPORTER 4"/>
    <property type="match status" value="1"/>
</dbReference>
<feature type="transmembrane region" description="Helical" evidence="6">
    <location>
        <begin position="461"/>
        <end position="481"/>
    </location>
</feature>
<dbReference type="Gene3D" id="1.20.1740.10">
    <property type="entry name" value="Amino acid/polyamine transporter I"/>
    <property type="match status" value="1"/>
</dbReference>
<evidence type="ECO:0000256" key="2">
    <source>
        <dbReference type="ARBA" id="ARBA00022448"/>
    </source>
</evidence>
<evidence type="ECO:0000313" key="7">
    <source>
        <dbReference type="EMBL" id="CAF1159453.1"/>
    </source>
</evidence>
<feature type="transmembrane region" description="Helical" evidence="6">
    <location>
        <begin position="487"/>
        <end position="506"/>
    </location>
</feature>
<dbReference type="AlphaFoldDB" id="A0A814TC41"/>
<keyword evidence="4 6" id="KW-1133">Transmembrane helix</keyword>
<evidence type="ECO:0000313" key="8">
    <source>
        <dbReference type="Proteomes" id="UP000663864"/>
    </source>
</evidence>
<evidence type="ECO:0000256" key="6">
    <source>
        <dbReference type="SAM" id="Phobius"/>
    </source>
</evidence>
<dbReference type="PIRSF" id="PIRSF006060">
    <property type="entry name" value="AA_transporter"/>
    <property type="match status" value="1"/>
</dbReference>
<feature type="transmembrane region" description="Helical" evidence="6">
    <location>
        <begin position="427"/>
        <end position="449"/>
    </location>
</feature>
<reference evidence="7" key="1">
    <citation type="submission" date="2021-02" db="EMBL/GenBank/DDBJ databases">
        <authorList>
            <person name="Nowell W R."/>
        </authorList>
    </citation>
    <scope>NUCLEOTIDE SEQUENCE</scope>
</reference>
<dbReference type="EMBL" id="CAJNOT010001180">
    <property type="protein sequence ID" value="CAF1159453.1"/>
    <property type="molecule type" value="Genomic_DNA"/>
</dbReference>
<feature type="transmembrane region" description="Helical" evidence="6">
    <location>
        <begin position="222"/>
        <end position="242"/>
    </location>
</feature>
<dbReference type="GO" id="GO:0015171">
    <property type="term" value="F:amino acid transmembrane transporter activity"/>
    <property type="evidence" value="ECO:0007669"/>
    <property type="project" value="TreeGrafter"/>
</dbReference>
<gene>
    <name evidence="7" type="ORF">ZHD862_LOCUS20605</name>
</gene>
<organism evidence="7 8">
    <name type="scientific">Rotaria sordida</name>
    <dbReference type="NCBI Taxonomy" id="392033"/>
    <lineage>
        <taxon>Eukaryota</taxon>
        <taxon>Metazoa</taxon>
        <taxon>Spiralia</taxon>
        <taxon>Gnathifera</taxon>
        <taxon>Rotifera</taxon>
        <taxon>Eurotatoria</taxon>
        <taxon>Bdelloidea</taxon>
        <taxon>Philodinida</taxon>
        <taxon>Philodinidae</taxon>
        <taxon>Rotaria</taxon>
    </lineage>
</organism>
<dbReference type="PANTHER" id="PTHR43243">
    <property type="entry name" value="INNER MEMBRANE TRANSPORTER YGJI-RELATED"/>
    <property type="match status" value="1"/>
</dbReference>
<evidence type="ECO:0000256" key="5">
    <source>
        <dbReference type="ARBA" id="ARBA00023136"/>
    </source>
</evidence>
<feature type="transmembrane region" description="Helical" evidence="6">
    <location>
        <begin position="347"/>
        <end position="373"/>
    </location>
</feature>
<feature type="transmembrane region" description="Helical" evidence="6">
    <location>
        <begin position="197"/>
        <end position="215"/>
    </location>
</feature>
<protein>
    <submittedName>
        <fullName evidence="7">Uncharacterized protein</fullName>
    </submittedName>
</protein>
<keyword evidence="2" id="KW-0813">Transport</keyword>
<accession>A0A814TC41</accession>
<keyword evidence="5 6" id="KW-0472">Membrane</keyword>
<evidence type="ECO:0000256" key="3">
    <source>
        <dbReference type="ARBA" id="ARBA00022692"/>
    </source>
</evidence>
<sequence length="560" mass="61886">MSTDRAVDNNSCISSEHNASKRVLSCTNIFFKQLIKRKPMNILQAEIDTQNVLRRDLTGIQLFAITIGNIIGFGIFVLSGQTAAIYAGPSVIISFVITGIIALLASLSYSELATMMPSCGSVYTYTYAALGEYLAWFIGWNSALLYLFAILTEAVAWSKQVVQFIDIVFDYNVTSRFVQAPIAWNKDADRFFVTDQAIDLPALGIIIAITILLIIRTRKMAIVNLILVVIKVTILLIFIFACCHYVDRTNYYPFFPPNQGSLTAYGVTGMLHACTHVFFAYVGFDSVSTVAQEAKSPGRSLPVATIGSTIFSSLLYIGICTVMVGLVPYESLQSDTPLSVAIKATPYGLWLSVLMSLGAIAGLTTVSLTIMLAQTRLFYSMAHDGLLPPIFAKIYPQTATPWVSILICGLFCAAFSCILPVDMFGEIASIGALITYMFAHTIVTVMRLTHRNMQRVFKVPFGSWLIPTIGSLLCILLMTGIRRATGFRFVVWTAFGQIVYFSYGFWHSKQRKLMKSVSSVNIVNVSSTKENATEENARNIYDLRLDIVNTESAVQKTDFF</sequence>
<evidence type="ECO:0000256" key="4">
    <source>
        <dbReference type="ARBA" id="ARBA00022989"/>
    </source>
</evidence>
<proteinExistence type="predicted"/>
<feature type="transmembrane region" description="Helical" evidence="6">
    <location>
        <begin position="84"/>
        <end position="109"/>
    </location>
</feature>
<dbReference type="Proteomes" id="UP000663864">
    <property type="component" value="Unassembled WGS sequence"/>
</dbReference>
<feature type="transmembrane region" description="Helical" evidence="6">
    <location>
        <begin position="303"/>
        <end position="327"/>
    </location>
</feature>
<dbReference type="GO" id="GO:0016020">
    <property type="term" value="C:membrane"/>
    <property type="evidence" value="ECO:0007669"/>
    <property type="project" value="UniProtKB-SubCell"/>
</dbReference>
<comment type="caution">
    <text evidence="7">The sequence shown here is derived from an EMBL/GenBank/DDBJ whole genome shotgun (WGS) entry which is preliminary data.</text>
</comment>
<dbReference type="Pfam" id="PF13520">
    <property type="entry name" value="AA_permease_2"/>
    <property type="match status" value="1"/>
</dbReference>
<feature type="transmembrane region" description="Helical" evidence="6">
    <location>
        <begin position="130"/>
        <end position="151"/>
    </location>
</feature>
<feature type="transmembrane region" description="Helical" evidence="6">
    <location>
        <begin position="402"/>
        <end position="421"/>
    </location>
</feature>